<feature type="transmembrane region" description="Helical" evidence="16">
    <location>
        <begin position="609"/>
        <end position="629"/>
    </location>
</feature>
<dbReference type="PRINTS" id="PR01433">
    <property type="entry name" value="POLYCYSTIN2"/>
</dbReference>
<evidence type="ECO:0000313" key="19">
    <source>
        <dbReference type="Ensembl" id="ENSCPGP00000005146.1"/>
    </source>
</evidence>
<evidence type="ECO:0000256" key="1">
    <source>
        <dbReference type="ARBA" id="ARBA00004138"/>
    </source>
</evidence>
<evidence type="ECO:0000256" key="9">
    <source>
        <dbReference type="ARBA" id="ARBA00023065"/>
    </source>
</evidence>
<accession>A0A8C3J928</accession>
<feature type="compositionally biased region" description="Low complexity" evidence="15">
    <location>
        <begin position="39"/>
        <end position="49"/>
    </location>
</feature>
<dbReference type="AlphaFoldDB" id="A0A8C3J928"/>
<feature type="transmembrane region" description="Helical" evidence="16">
    <location>
        <begin position="427"/>
        <end position="449"/>
    </location>
</feature>
<evidence type="ECO:0000256" key="16">
    <source>
        <dbReference type="SAM" id="Phobius"/>
    </source>
</evidence>
<keyword evidence="10 16" id="KW-0472">Membrane</keyword>
<feature type="domain" description="Polycystin" evidence="18">
    <location>
        <begin position="147"/>
        <end position="341"/>
    </location>
</feature>
<dbReference type="Gene3D" id="1.10.287.70">
    <property type="match status" value="1"/>
</dbReference>
<feature type="transmembrane region" description="Helical" evidence="16">
    <location>
        <begin position="388"/>
        <end position="407"/>
    </location>
</feature>
<dbReference type="InterPro" id="IPR003915">
    <property type="entry name" value="PKD_2"/>
</dbReference>
<protein>
    <submittedName>
        <fullName evidence="19">Polycystin 2 like 2, transient receptor potential cation channel</fullName>
    </submittedName>
</protein>
<evidence type="ECO:0000256" key="7">
    <source>
        <dbReference type="ARBA" id="ARBA00022989"/>
    </source>
</evidence>
<feature type="transmembrane region" description="Helical" evidence="16">
    <location>
        <begin position="475"/>
        <end position="497"/>
    </location>
</feature>
<evidence type="ECO:0000256" key="14">
    <source>
        <dbReference type="ARBA" id="ARBA00023303"/>
    </source>
</evidence>
<evidence type="ECO:0000259" key="18">
    <source>
        <dbReference type="Pfam" id="PF20519"/>
    </source>
</evidence>
<keyword evidence="6 16" id="KW-0812">Transmembrane</keyword>
<comment type="subcellular location">
    <subcellularLocation>
        <location evidence="2">Cell membrane</location>
        <topology evidence="2">Multi-pass membrane protein</topology>
    </subcellularLocation>
    <subcellularLocation>
        <location evidence="1">Cell projection</location>
        <location evidence="1">Cilium</location>
    </subcellularLocation>
</comment>
<dbReference type="PANTHER" id="PTHR10877">
    <property type="entry name" value="POLYCYSTIN FAMILY MEMBER"/>
    <property type="match status" value="1"/>
</dbReference>
<feature type="compositionally biased region" description="Low complexity" evidence="15">
    <location>
        <begin position="12"/>
        <end position="24"/>
    </location>
</feature>
<evidence type="ECO:0000256" key="2">
    <source>
        <dbReference type="ARBA" id="ARBA00004651"/>
    </source>
</evidence>
<keyword evidence="4" id="KW-0813">Transport</keyword>
<evidence type="ECO:0000256" key="8">
    <source>
        <dbReference type="ARBA" id="ARBA00023054"/>
    </source>
</evidence>
<evidence type="ECO:0000256" key="13">
    <source>
        <dbReference type="ARBA" id="ARBA00023273"/>
    </source>
</evidence>
<dbReference type="InterPro" id="IPR051223">
    <property type="entry name" value="Polycystin"/>
</dbReference>
<feature type="transmembrane region" description="Helical" evidence="16">
    <location>
        <begin position="635"/>
        <end position="654"/>
    </location>
</feature>
<keyword evidence="14" id="KW-0407">Ion channel</keyword>
<dbReference type="Pfam" id="PF08016">
    <property type="entry name" value="PKD_channel"/>
    <property type="match status" value="1"/>
</dbReference>
<feature type="transmembrane region" description="Helical" evidence="16">
    <location>
        <begin position="537"/>
        <end position="558"/>
    </location>
</feature>
<dbReference type="GO" id="GO:0005929">
    <property type="term" value="C:cilium"/>
    <property type="evidence" value="ECO:0007669"/>
    <property type="project" value="UniProtKB-SubCell"/>
</dbReference>
<evidence type="ECO:0000256" key="3">
    <source>
        <dbReference type="ARBA" id="ARBA00007200"/>
    </source>
</evidence>
<evidence type="ECO:0000256" key="6">
    <source>
        <dbReference type="ARBA" id="ARBA00022692"/>
    </source>
</evidence>
<keyword evidence="7 16" id="KW-1133">Transmembrane helix</keyword>
<evidence type="ECO:0000259" key="17">
    <source>
        <dbReference type="Pfam" id="PF08016"/>
    </source>
</evidence>
<name>A0A8C3J928_9CHAR</name>
<keyword evidence="11" id="KW-1015">Disulfide bond</keyword>
<evidence type="ECO:0000256" key="4">
    <source>
        <dbReference type="ARBA" id="ARBA00022448"/>
    </source>
</evidence>
<reference evidence="19" key="1">
    <citation type="submission" date="2025-08" db="UniProtKB">
        <authorList>
            <consortium name="Ensembl"/>
        </authorList>
    </citation>
    <scope>IDENTIFICATION</scope>
</reference>
<dbReference type="Pfam" id="PF20519">
    <property type="entry name" value="Polycystin_dom"/>
    <property type="match status" value="1"/>
</dbReference>
<reference evidence="19" key="2">
    <citation type="submission" date="2025-09" db="UniProtKB">
        <authorList>
            <consortium name="Ensembl"/>
        </authorList>
    </citation>
    <scope>IDENTIFICATION</scope>
</reference>
<feature type="region of interest" description="Disordered" evidence="15">
    <location>
        <begin position="1"/>
        <end position="73"/>
    </location>
</feature>
<dbReference type="GO" id="GO:0050982">
    <property type="term" value="P:detection of mechanical stimulus"/>
    <property type="evidence" value="ECO:0007669"/>
    <property type="project" value="TreeGrafter"/>
</dbReference>
<proteinExistence type="inferred from homology"/>
<dbReference type="GO" id="GO:0005886">
    <property type="term" value="C:plasma membrane"/>
    <property type="evidence" value="ECO:0007669"/>
    <property type="project" value="UniProtKB-SubCell"/>
</dbReference>
<dbReference type="PANTHER" id="PTHR10877:SF47">
    <property type="entry name" value="POLYCYSTIN-2-LIKE PROTEIN 2"/>
    <property type="match status" value="1"/>
</dbReference>
<keyword evidence="20" id="KW-1185">Reference proteome</keyword>
<evidence type="ECO:0000256" key="15">
    <source>
        <dbReference type="SAM" id="MobiDB-lite"/>
    </source>
</evidence>
<keyword evidence="9" id="KW-0406">Ion transport</keyword>
<feature type="transmembrane region" description="Helical" evidence="16">
    <location>
        <begin position="346"/>
        <end position="367"/>
    </location>
</feature>
<keyword evidence="8" id="KW-0175">Coiled coil</keyword>
<dbReference type="Ensembl" id="ENSCPGT00000005666.1">
    <property type="protein sequence ID" value="ENSCPGP00000005146.1"/>
    <property type="gene ID" value="ENSCPGG00000003689.1"/>
</dbReference>
<evidence type="ECO:0000256" key="5">
    <source>
        <dbReference type="ARBA" id="ARBA00022475"/>
    </source>
</evidence>
<dbReference type="InterPro" id="IPR013122">
    <property type="entry name" value="PKD1_2_channel"/>
</dbReference>
<evidence type="ECO:0000256" key="11">
    <source>
        <dbReference type="ARBA" id="ARBA00023157"/>
    </source>
</evidence>
<keyword evidence="13" id="KW-0966">Cell projection</keyword>
<feature type="transmembrane region" description="Helical" evidence="16">
    <location>
        <begin position="101"/>
        <end position="126"/>
    </location>
</feature>
<dbReference type="GO" id="GO:0005509">
    <property type="term" value="F:calcium ion binding"/>
    <property type="evidence" value="ECO:0007669"/>
    <property type="project" value="InterPro"/>
</dbReference>
<organism evidence="19 20">
    <name type="scientific">Calidris pygmaea</name>
    <name type="common">Spoon-billed sandpiper</name>
    <dbReference type="NCBI Taxonomy" id="425635"/>
    <lineage>
        <taxon>Eukaryota</taxon>
        <taxon>Metazoa</taxon>
        <taxon>Chordata</taxon>
        <taxon>Craniata</taxon>
        <taxon>Vertebrata</taxon>
        <taxon>Euteleostomi</taxon>
        <taxon>Archelosauria</taxon>
        <taxon>Archosauria</taxon>
        <taxon>Dinosauria</taxon>
        <taxon>Saurischia</taxon>
        <taxon>Theropoda</taxon>
        <taxon>Coelurosauria</taxon>
        <taxon>Aves</taxon>
        <taxon>Neognathae</taxon>
        <taxon>Neoaves</taxon>
        <taxon>Charadriiformes</taxon>
        <taxon>Scolopacidae</taxon>
        <taxon>Calidris</taxon>
    </lineage>
</organism>
<comment type="similarity">
    <text evidence="3">Belongs to the polycystin family.</text>
</comment>
<sequence>LDAVGSATVREAAPLPSGPGAAPLMEGPAPFRAGRRSPHGGPHSAAPGPRRAPRHSRASARHPRGRIERCGARRGLRGLSSDTPLPLVSRELELKTTLRELVIYIFFLMDLCILTFGMVSTEMYYLNKVMSQLFLEPPYSEDSHSGFGKIESRADFWRFAEGPLLDGLYWDKGNNNTMMLAVQDNNSRIYYENLLLGVAQIRQLKVHNNTCSIYPYFHRLFKITVKTDLSFHKQNCFVFPFSDRWKYTSASSFSPWYWGSMGLYSSGGYIFNLPQSKEKSLEKLVFLRQNNWLTRGTRIVFIDFSTYNANINLFCIVRLVVEFPATGGALTSSHTYSVKLLRYVTYYDYFLAFCEVTFCLFIITFIIQEAKKLVELKLKYFRSAWNCLDVLLLVSILAIVFNIYRTVEVSLLMEDLLSEPSDYPDFYFLAFWQVLYNNLIAVNVFFAWIKIFKYISFNKTMTQLSSTLSRCAKDILGFAIMFFIIFFAYAQLGYLVFGLQVEEFSSFQNCIFTQFRIVLGDFNFQAIEDANRILGPIYFITFVFFVFFVLLNMFLAIINDTYSEVKADFQLISSEELQIRDLFRQVSVREEFQSTSLAKSLKQYLSPQISVYLFAHACPLPAGVTLVTGVPVSHAGFAILLLVCVVLFLIPLVLNRAIQSHQRKGTLSRSIPLLSAGPQARLRATSPLRIFISKCVSVCSCGLFPFPRRLQLQPWLKPSPSDNLRDRRSMQSQ</sequence>
<dbReference type="Proteomes" id="UP000694419">
    <property type="component" value="Unplaced"/>
</dbReference>
<feature type="compositionally biased region" description="Basic residues" evidence="15">
    <location>
        <begin position="51"/>
        <end position="64"/>
    </location>
</feature>
<dbReference type="GO" id="GO:0005262">
    <property type="term" value="F:calcium channel activity"/>
    <property type="evidence" value="ECO:0007669"/>
    <property type="project" value="TreeGrafter"/>
</dbReference>
<feature type="domain" description="Polycystin cation channel PKD1/PKD2" evidence="17">
    <location>
        <begin position="342"/>
        <end position="565"/>
    </location>
</feature>
<evidence type="ECO:0000313" key="20">
    <source>
        <dbReference type="Proteomes" id="UP000694419"/>
    </source>
</evidence>
<keyword evidence="5" id="KW-1003">Cell membrane</keyword>
<evidence type="ECO:0000256" key="10">
    <source>
        <dbReference type="ARBA" id="ARBA00023136"/>
    </source>
</evidence>
<evidence type="ECO:0000256" key="12">
    <source>
        <dbReference type="ARBA" id="ARBA00023180"/>
    </source>
</evidence>
<dbReference type="FunFam" id="1.10.287.70:FF:000055">
    <property type="entry name" value="Polycystic kidney disease 2-like 1"/>
    <property type="match status" value="1"/>
</dbReference>
<keyword evidence="12" id="KW-0325">Glycoprotein</keyword>
<dbReference type="InterPro" id="IPR046791">
    <property type="entry name" value="Polycystin_dom"/>
</dbReference>